<evidence type="ECO:0000313" key="2">
    <source>
        <dbReference type="Proteomes" id="UP000060778"/>
    </source>
</evidence>
<sequence>MSFKAFTLTLALLLVSRAMSLSELWSYNSAGTATSLTFSENGNLGVSSLDSCAYVFDQNGNLLNKTCGCWNCYMGDVSYCCGKFGFINEDNKAYIFYENGTLWKKVDVGSHYYHSAITIHSNGFIACRSYCAYLYFNGTRKWNVYVGYVENGPSIHANYVYAADINGKSLCVLRLSNGAKVKEISYNEFVYDTATCSNYLAVSTLHHLYLYDLSDPVNPIELWSSEGLNYAIHITFSPDCRYIAVADYNNKKLKIFDIRGELVLEKGYPNEVYSVAWWNDRIAVGLNSNEFRVYKIVFDQIQNTATTISTSTESESTQASESVDETGTQIPLVALAVPVIITLGRKLKLL</sequence>
<proteinExistence type="predicted"/>
<keyword evidence="2" id="KW-1185">Reference proteome</keyword>
<dbReference type="AlphaFoldDB" id="A0A0U2WLZ2"/>
<name>A0A0U2WLZ2_9CREN</name>
<dbReference type="SUPFAM" id="SSF50998">
    <property type="entry name" value="Quinoprotein alcohol dehydrogenase-like"/>
    <property type="match status" value="1"/>
</dbReference>
<protein>
    <recommendedName>
        <fullName evidence="3">Anaphase-promoting complex subunit 4 WD40 domain-containing protein</fullName>
    </recommendedName>
</protein>
<dbReference type="KEGG" id="iis:EYM_06575"/>
<reference evidence="1 2" key="1">
    <citation type="submission" date="2013-11" db="EMBL/GenBank/DDBJ databases">
        <title>Comparative genomics of Ignicoccus.</title>
        <authorList>
            <person name="Podar M."/>
        </authorList>
    </citation>
    <scope>NUCLEOTIDE SEQUENCE [LARGE SCALE GENOMIC DNA]</scope>
    <source>
        <strain evidence="1 2">DSM 13165</strain>
    </source>
</reference>
<dbReference type="InterPro" id="IPR015943">
    <property type="entry name" value="WD40/YVTN_repeat-like_dom_sf"/>
</dbReference>
<dbReference type="Proteomes" id="UP000060778">
    <property type="component" value="Chromosome"/>
</dbReference>
<evidence type="ECO:0008006" key="3">
    <source>
        <dbReference type="Google" id="ProtNLM"/>
    </source>
</evidence>
<dbReference type="EMBL" id="CP006867">
    <property type="protein sequence ID" value="ALU11953.1"/>
    <property type="molecule type" value="Genomic_DNA"/>
</dbReference>
<dbReference type="Gene3D" id="2.130.10.10">
    <property type="entry name" value="YVTN repeat-like/Quinoprotein amine dehydrogenase"/>
    <property type="match status" value="1"/>
</dbReference>
<evidence type="ECO:0000313" key="1">
    <source>
        <dbReference type="EMBL" id="ALU11953.1"/>
    </source>
</evidence>
<organism evidence="1 2">
    <name type="scientific">Ignicoccus islandicus DSM 13165</name>
    <dbReference type="NCBI Taxonomy" id="940295"/>
    <lineage>
        <taxon>Archaea</taxon>
        <taxon>Thermoproteota</taxon>
        <taxon>Thermoprotei</taxon>
        <taxon>Desulfurococcales</taxon>
        <taxon>Desulfurococcaceae</taxon>
        <taxon>Ignicoccus</taxon>
    </lineage>
</organism>
<dbReference type="InterPro" id="IPR011047">
    <property type="entry name" value="Quinoprotein_ADH-like_sf"/>
</dbReference>
<accession>A0A0U2WLZ2</accession>
<gene>
    <name evidence="1" type="ORF">EYM_06575</name>
</gene>